<keyword evidence="3" id="KW-0812">Transmembrane</keyword>
<name>A0A5K1I785_9GAMM</name>
<proteinExistence type="predicted"/>
<reference evidence="4 5" key="1">
    <citation type="submission" date="2019-09" db="EMBL/GenBank/DDBJ databases">
        <authorList>
            <person name="Criscuolo A."/>
        </authorList>
    </citation>
    <scope>NUCLEOTIDE SEQUENCE [LARGE SCALE GENOMIC DNA]</scope>
    <source>
        <strain evidence="5">3(2)</strain>
    </source>
</reference>
<dbReference type="Proteomes" id="UP000326725">
    <property type="component" value="Unassembled WGS sequence"/>
</dbReference>
<evidence type="ECO:0000256" key="1">
    <source>
        <dbReference type="SAM" id="Coils"/>
    </source>
</evidence>
<protein>
    <submittedName>
        <fullName evidence="4">Chromosome partition protein Smc</fullName>
    </submittedName>
</protein>
<evidence type="ECO:0000256" key="2">
    <source>
        <dbReference type="SAM" id="MobiDB-lite"/>
    </source>
</evidence>
<feature type="transmembrane region" description="Helical" evidence="3">
    <location>
        <begin position="36"/>
        <end position="57"/>
    </location>
</feature>
<dbReference type="Gene3D" id="1.10.287.1490">
    <property type="match status" value="1"/>
</dbReference>
<keyword evidence="5" id="KW-1185">Reference proteome</keyword>
<evidence type="ECO:0000256" key="3">
    <source>
        <dbReference type="SAM" id="Phobius"/>
    </source>
</evidence>
<keyword evidence="1" id="KW-0175">Coiled coil</keyword>
<organism evidence="4 5">
    <name type="scientific">Halomonas lysinitropha</name>
    <dbReference type="NCBI Taxonomy" id="2607506"/>
    <lineage>
        <taxon>Bacteria</taxon>
        <taxon>Pseudomonadati</taxon>
        <taxon>Pseudomonadota</taxon>
        <taxon>Gammaproteobacteria</taxon>
        <taxon>Oceanospirillales</taxon>
        <taxon>Halomonadaceae</taxon>
        <taxon>Halomonas</taxon>
    </lineage>
</organism>
<dbReference type="RefSeq" id="WP_151445094.1">
    <property type="nucleotide sequence ID" value="NZ_CABVOU010000046.1"/>
</dbReference>
<sequence>MAERPDASRYSRPIVPDPDASLSAPRWRQPPPPRVWPLWLLVVLLIAAGVALSWVGWQERTRLQAELARVSGELSNVHARFDAEEGRGEAFAMFQERMDELANLEAELDAVIDERLATLNTQQEQRLTPIENRVTSLEESTTSLDDRLAALSDENDTLAAILAASRTSLDALERAGEGGRAALQERLAALNEAHEAALDELNELDGRLARQRDAQLSRLTAQEEALSSLEADVEAMAGSRDDAQEQREMLGNQIRDIESELRELRQSQLVMNAQLEALRE</sequence>
<feature type="region of interest" description="Disordered" evidence="2">
    <location>
        <begin position="1"/>
        <end position="28"/>
    </location>
</feature>
<evidence type="ECO:0000313" key="5">
    <source>
        <dbReference type="Proteomes" id="UP000326725"/>
    </source>
</evidence>
<accession>A0A5K1I785</accession>
<keyword evidence="3" id="KW-1133">Transmembrane helix</keyword>
<gene>
    <name evidence="4" type="primary">smc_5</name>
    <name evidence="4" type="ORF">HALO32_03412</name>
</gene>
<dbReference type="EMBL" id="CABVOU010000046">
    <property type="protein sequence ID" value="VVZ97295.1"/>
    <property type="molecule type" value="Genomic_DNA"/>
</dbReference>
<feature type="coiled-coil region" evidence="1">
    <location>
        <begin position="180"/>
        <end position="267"/>
    </location>
</feature>
<dbReference type="AlphaFoldDB" id="A0A5K1I785"/>
<evidence type="ECO:0000313" key="4">
    <source>
        <dbReference type="EMBL" id="VVZ97295.1"/>
    </source>
</evidence>
<keyword evidence="3" id="KW-0472">Membrane</keyword>